<evidence type="ECO:0000259" key="4">
    <source>
        <dbReference type="SMART" id="SM00062"/>
    </source>
</evidence>
<sequence>MSTGFQIWQSKVAGLMLGLACLLMTTGLNVSHAQTMDAPQLLAQSQEAKPVEVLTGSLLRIHQTATVKVGYREDALPFSFVPKAWRRPVGYSIDICKNLIEAVARRLDKPLNTQWVPVTAENRFEALVQGRIDLECGASSDTAQRRQWVSFSSPIFFTGARLMISRQADLRSVDQLAGKRVGVVAGTTAQQALAQWLEKRGARATLLAFDNYPSGFEALEIGAVQALLGDEVLLYALLAEQDKRDQYRLVGPWVSYDVYGIAFAHDDSAMRALVDAELSRMAASRELERLYVRWFQRRLPDGQTLDLPMNPTLRAVMDMLAKRTGAR</sequence>
<organism evidence="5 6">
    <name type="scientific">Mesopusillimonas faecipullorum</name>
    <dbReference type="NCBI Taxonomy" id="2755040"/>
    <lineage>
        <taxon>Bacteria</taxon>
        <taxon>Pseudomonadati</taxon>
        <taxon>Pseudomonadota</taxon>
        <taxon>Betaproteobacteria</taxon>
        <taxon>Burkholderiales</taxon>
        <taxon>Alcaligenaceae</taxon>
        <taxon>Mesopusillimonas</taxon>
    </lineage>
</organism>
<gene>
    <name evidence="5" type="ORF">H0484_00545</name>
</gene>
<comment type="similarity">
    <text evidence="1">Belongs to the bacterial solute-binding protein 3 family.</text>
</comment>
<dbReference type="Gene3D" id="3.40.190.10">
    <property type="entry name" value="Periplasmic binding protein-like II"/>
    <property type="match status" value="2"/>
</dbReference>
<dbReference type="SMART" id="SM00062">
    <property type="entry name" value="PBPb"/>
    <property type="match status" value="1"/>
</dbReference>
<dbReference type="Pfam" id="PF00497">
    <property type="entry name" value="SBP_bac_3"/>
    <property type="match status" value="1"/>
</dbReference>
<feature type="domain" description="Solute-binding protein family 3/N-terminal" evidence="4">
    <location>
        <begin position="66"/>
        <end position="298"/>
    </location>
</feature>
<dbReference type="Proteomes" id="UP000776983">
    <property type="component" value="Unassembled WGS sequence"/>
</dbReference>
<dbReference type="SUPFAM" id="SSF53850">
    <property type="entry name" value="Periplasmic binding protein-like II"/>
    <property type="match status" value="1"/>
</dbReference>
<evidence type="ECO:0000256" key="1">
    <source>
        <dbReference type="ARBA" id="ARBA00010333"/>
    </source>
</evidence>
<proteinExistence type="inferred from homology"/>
<reference evidence="5 6" key="1">
    <citation type="submission" date="2020-07" db="EMBL/GenBank/DDBJ databases">
        <title>Pusillimonas sp. nov., isolated from poultry manure in Taiwan.</title>
        <authorList>
            <person name="Lin S.-Y."/>
            <person name="Tang Y.-S."/>
            <person name="Young C.-C."/>
        </authorList>
    </citation>
    <scope>NUCLEOTIDE SEQUENCE [LARGE SCALE GENOMIC DNA]</scope>
    <source>
        <strain evidence="5 6">CC-YST705</strain>
    </source>
</reference>
<dbReference type="InterPro" id="IPR051455">
    <property type="entry name" value="Bact_solute-bind_prot3"/>
</dbReference>
<comment type="caution">
    <text evidence="5">The sequence shown here is derived from an EMBL/GenBank/DDBJ whole genome shotgun (WGS) entry which is preliminary data.</text>
</comment>
<dbReference type="CDD" id="cd13688">
    <property type="entry name" value="PBP2_GltI_DEBP"/>
    <property type="match status" value="1"/>
</dbReference>
<dbReference type="PANTHER" id="PTHR30085">
    <property type="entry name" value="AMINO ACID ABC TRANSPORTER PERMEASE"/>
    <property type="match status" value="1"/>
</dbReference>
<dbReference type="RefSeq" id="WP_226952476.1">
    <property type="nucleotide sequence ID" value="NZ_JACDXW010000001.1"/>
</dbReference>
<dbReference type="EMBL" id="JACDXW010000001">
    <property type="protein sequence ID" value="MCB5362250.1"/>
    <property type="molecule type" value="Genomic_DNA"/>
</dbReference>
<dbReference type="InterPro" id="IPR001638">
    <property type="entry name" value="Solute-binding_3/MltF_N"/>
</dbReference>
<keyword evidence="3" id="KW-0732">Signal</keyword>
<evidence type="ECO:0000256" key="3">
    <source>
        <dbReference type="ARBA" id="ARBA00022729"/>
    </source>
</evidence>
<evidence type="ECO:0000256" key="2">
    <source>
        <dbReference type="ARBA" id="ARBA00022448"/>
    </source>
</evidence>
<name>A0ABS8C8A0_9BURK</name>
<dbReference type="PANTHER" id="PTHR30085:SF2">
    <property type="entry name" value="GLUTAMATE_ASPARTATE IMPORT SOLUTE-BINDING PROTEIN"/>
    <property type="match status" value="1"/>
</dbReference>
<keyword evidence="6" id="KW-1185">Reference proteome</keyword>
<keyword evidence="2" id="KW-0813">Transport</keyword>
<evidence type="ECO:0000313" key="6">
    <source>
        <dbReference type="Proteomes" id="UP000776983"/>
    </source>
</evidence>
<protein>
    <submittedName>
        <fullName evidence="5">Amino acid ABC transporter substrate-binding protein</fullName>
    </submittedName>
</protein>
<accession>A0ABS8C8A0</accession>
<evidence type="ECO:0000313" key="5">
    <source>
        <dbReference type="EMBL" id="MCB5362250.1"/>
    </source>
</evidence>